<dbReference type="RefSeq" id="WP_095721908.1">
    <property type="nucleotide sequence ID" value="NZ_NTFS01000108.1"/>
</dbReference>
<gene>
    <name evidence="1" type="ORF">CK510_11895</name>
</gene>
<keyword evidence="2" id="KW-1185">Reference proteome</keyword>
<organism evidence="1 2">
    <name type="scientific">Brunnivagina elsteri CCALA 953</name>
    <dbReference type="NCBI Taxonomy" id="987040"/>
    <lineage>
        <taxon>Bacteria</taxon>
        <taxon>Bacillati</taxon>
        <taxon>Cyanobacteriota</taxon>
        <taxon>Cyanophyceae</taxon>
        <taxon>Nostocales</taxon>
        <taxon>Calotrichaceae</taxon>
        <taxon>Brunnivagina</taxon>
    </lineage>
</organism>
<proteinExistence type="predicted"/>
<protein>
    <submittedName>
        <fullName evidence="1">CopG family transcriptional regulator</fullName>
    </submittedName>
</protein>
<dbReference type="InterPro" id="IPR010985">
    <property type="entry name" value="Ribbon_hlx_hlx"/>
</dbReference>
<dbReference type="AlphaFoldDB" id="A0A2A2TKA9"/>
<comment type="caution">
    <text evidence="1">The sequence shown here is derived from an EMBL/GenBank/DDBJ whole genome shotgun (WGS) entry which is preliminary data.</text>
</comment>
<accession>A0A2A2TKA9</accession>
<dbReference type="OrthoDB" id="574342at2"/>
<dbReference type="SUPFAM" id="SSF47598">
    <property type="entry name" value="Ribbon-helix-helix"/>
    <property type="match status" value="1"/>
</dbReference>
<sequence length="126" mass="14073">MMRKRKPLDEAAQSFVFGGNVPKEDIETELEVEATPVVIEQPQVKAQEKVTSKTKVEPVEETTPPLVKPDLLSQLQAPAKEPTVRITVDLAESMHRKLSLLSARTGKKKAEIVRFLLDEALKDVED</sequence>
<dbReference type="EMBL" id="NTFS01000108">
    <property type="protein sequence ID" value="PAX54882.1"/>
    <property type="molecule type" value="Genomic_DNA"/>
</dbReference>
<reference evidence="1 2" key="1">
    <citation type="submission" date="2017-08" db="EMBL/GenBank/DDBJ databases">
        <title>Draft genome sequence of filamentous cyanobacterium Calothrix elsteri CCALA 953.</title>
        <authorList>
            <person name="Gagunashvili A.N."/>
            <person name="Elster J."/>
            <person name="Andresson O.S."/>
        </authorList>
    </citation>
    <scope>NUCLEOTIDE SEQUENCE [LARGE SCALE GENOMIC DNA]</scope>
    <source>
        <strain evidence="1 2">CCALA 953</strain>
    </source>
</reference>
<dbReference type="GO" id="GO:0006355">
    <property type="term" value="P:regulation of DNA-templated transcription"/>
    <property type="evidence" value="ECO:0007669"/>
    <property type="project" value="InterPro"/>
</dbReference>
<name>A0A2A2TKA9_9CYAN</name>
<dbReference type="Proteomes" id="UP000218238">
    <property type="component" value="Unassembled WGS sequence"/>
</dbReference>
<evidence type="ECO:0000313" key="2">
    <source>
        <dbReference type="Proteomes" id="UP000218238"/>
    </source>
</evidence>
<evidence type="ECO:0000313" key="1">
    <source>
        <dbReference type="EMBL" id="PAX54882.1"/>
    </source>
</evidence>